<dbReference type="GO" id="GO:0016740">
    <property type="term" value="F:transferase activity"/>
    <property type="evidence" value="ECO:0007669"/>
    <property type="project" value="UniProtKB-KW"/>
</dbReference>
<dbReference type="Pfam" id="PF01966">
    <property type="entry name" value="HD"/>
    <property type="match status" value="1"/>
</dbReference>
<dbReference type="RefSeq" id="WP_088571237.1">
    <property type="nucleotide sequence ID" value="NZ_FYEK01000027.1"/>
</dbReference>
<sequence>MNTDRAFQALIGLLHDIGKFRQRARWGQERRPHEEQGADWAAQRLAPRLKFLPPEDQKRLVAAIRDHHGSPYDRDARALVAADRLASGERVPREEEEPGDPAREPLQALLPALRLPERAPMPDASSWGFGTVPLPSGTDDAKAWEVIFPQPTASIAPDYPGLWKGFEAALEALDPVIWETPEEALTALMALLRRFTWCVPAAAYRDEPDVSLYDHLRMTAALTVCVGELPEETLRRLEERTRTGGFPEEPVALLLGGDLSGIQRFLYAISSEGAAKSLRGRSAYLALLADAAVEFLLRELDLPPTQVVYCSGGHFYLLAPLSAQDRLPELVDRLDEVLIQAHGGDLAIALDAVRLTARDFHLKEGRLPERWAELSARLGTRKARRFRRAMARHYELLFGPFGGGGLRPRCEVCHAEEETGGPLARPVETRPDEDVAKCTLCRSFEELGNDIARRHDFLILRPAQGALRGRFTWRTVLGALGVEFRFCDRRGLRDSFRPGDRVIRLHDGDLSPVEGIPVHDFRYLPAFTPMDRDGTIVELGEMAKSAEGTPAWACLRMDVDHLGRLFRYGLGARYSLSRVATLSHLIALFFEGYLPVLCRQVDPEARHLYLIYSGGDDLLAVGSWDRVLELAFRAREDFRRFAAGNPSVTLSGGISMHPEKFPLYQAAAEAGDHLEAAKGLRRADGRDKDAFGFFGVPMAWEDAEWVRKWARELGSLIRAEDREEPRLARGFLHRMMSIAGLLEEEVRLLGFDRLRPEELRRMVGFHRARWRLVYALARQPEKAQPTLQRLQEELLAEGGRRLRWLSPLARWVEWMTRGGSPD</sequence>
<evidence type="ECO:0000256" key="8">
    <source>
        <dbReference type="ARBA" id="ARBA00022801"/>
    </source>
</evidence>
<dbReference type="SUPFAM" id="SSF109604">
    <property type="entry name" value="HD-domain/PDEase-like"/>
    <property type="match status" value="1"/>
</dbReference>
<evidence type="ECO:0000313" key="15">
    <source>
        <dbReference type="EMBL" id="SNB65454.1"/>
    </source>
</evidence>
<dbReference type="PROSITE" id="PS50887">
    <property type="entry name" value="GGDEF"/>
    <property type="match status" value="1"/>
</dbReference>
<dbReference type="Pfam" id="PF22335">
    <property type="entry name" value="Cas10-Cmr2_palm2"/>
    <property type="match status" value="1"/>
</dbReference>
<feature type="region of interest" description="Disordered" evidence="13">
    <location>
        <begin position="85"/>
        <end position="105"/>
    </location>
</feature>
<keyword evidence="6" id="KW-0547">Nucleotide-binding</keyword>
<evidence type="ECO:0000256" key="3">
    <source>
        <dbReference type="ARBA" id="ARBA00014333"/>
    </source>
</evidence>
<evidence type="ECO:0000256" key="2">
    <source>
        <dbReference type="ARBA" id="ARBA00005700"/>
    </source>
</evidence>
<keyword evidence="5" id="KW-0540">Nuclease</keyword>
<dbReference type="InterPro" id="IPR054767">
    <property type="entry name" value="Cas10-Cmr2_palm2"/>
</dbReference>
<dbReference type="Pfam" id="PF18211">
    <property type="entry name" value="Csm1_B"/>
    <property type="match status" value="1"/>
</dbReference>
<keyword evidence="8" id="KW-0378">Hydrolase</keyword>
<dbReference type="PANTHER" id="PTHR36528:SF1">
    <property type="entry name" value="CRISPR SYSTEM SINGLE-STRAND-SPECIFIC DEOXYRIBONUCLEASE CAS10_CSM1 (SUBTYPE III-A)"/>
    <property type="match status" value="1"/>
</dbReference>
<dbReference type="InterPro" id="IPR052117">
    <property type="entry name" value="Cas10/Csm1_subtype-III-A"/>
</dbReference>
<feature type="domain" description="GGDEF" evidence="14">
    <location>
        <begin position="550"/>
        <end position="694"/>
    </location>
</feature>
<evidence type="ECO:0000256" key="13">
    <source>
        <dbReference type="SAM" id="MobiDB-lite"/>
    </source>
</evidence>
<dbReference type="AlphaFoldDB" id="A0A212R0G4"/>
<keyword evidence="16" id="KW-1185">Reference proteome</keyword>
<evidence type="ECO:0000256" key="12">
    <source>
        <dbReference type="ARBA" id="ARBA00032922"/>
    </source>
</evidence>
<evidence type="ECO:0000256" key="11">
    <source>
        <dbReference type="ARBA" id="ARBA00023118"/>
    </source>
</evidence>
<dbReference type="GO" id="GO:0004519">
    <property type="term" value="F:endonuclease activity"/>
    <property type="evidence" value="ECO:0007669"/>
    <property type="project" value="UniProtKB-KW"/>
</dbReference>
<reference evidence="16" key="1">
    <citation type="submission" date="2017-06" db="EMBL/GenBank/DDBJ databases">
        <authorList>
            <person name="Varghese N."/>
            <person name="Submissions S."/>
        </authorList>
    </citation>
    <scope>NUCLEOTIDE SEQUENCE [LARGE SCALE GENOMIC DNA]</scope>
    <source>
        <strain evidence="16">JAD2</strain>
    </source>
</reference>
<dbReference type="Gene3D" id="1.10.3210.10">
    <property type="entry name" value="Hypothetical protein af1432"/>
    <property type="match status" value="1"/>
</dbReference>
<accession>A0A212R0G4</accession>
<comment type="cofactor">
    <cofactor evidence="1">
        <name>a divalent metal cation</name>
        <dbReference type="ChEBI" id="CHEBI:60240"/>
    </cofactor>
</comment>
<evidence type="ECO:0000256" key="10">
    <source>
        <dbReference type="ARBA" id="ARBA00022840"/>
    </source>
</evidence>
<keyword evidence="11" id="KW-0051">Antiviral defense</keyword>
<evidence type="ECO:0000256" key="5">
    <source>
        <dbReference type="ARBA" id="ARBA00022722"/>
    </source>
</evidence>
<dbReference type="InterPro" id="IPR041062">
    <property type="entry name" value="Csm1_B"/>
</dbReference>
<dbReference type="GO" id="GO:0051607">
    <property type="term" value="P:defense response to virus"/>
    <property type="evidence" value="ECO:0007669"/>
    <property type="project" value="UniProtKB-KW"/>
</dbReference>
<comment type="similarity">
    <text evidence="2">Belongs to the CRISPR-associated Cas10/Csm1 family.</text>
</comment>
<dbReference type="InterPro" id="IPR013408">
    <property type="entry name" value="Cas10/Csm1"/>
</dbReference>
<dbReference type="GO" id="GO:0005524">
    <property type="term" value="F:ATP binding"/>
    <property type="evidence" value="ECO:0007669"/>
    <property type="project" value="UniProtKB-KW"/>
</dbReference>
<dbReference type="EMBL" id="FYEK01000027">
    <property type="protein sequence ID" value="SNB65454.1"/>
    <property type="molecule type" value="Genomic_DNA"/>
</dbReference>
<evidence type="ECO:0000313" key="16">
    <source>
        <dbReference type="Proteomes" id="UP000197025"/>
    </source>
</evidence>
<evidence type="ECO:0000256" key="4">
    <source>
        <dbReference type="ARBA" id="ARBA00022679"/>
    </source>
</evidence>
<gene>
    <name evidence="15" type="ORF">SAMN02746019_00009990</name>
</gene>
<evidence type="ECO:0000256" key="6">
    <source>
        <dbReference type="ARBA" id="ARBA00022741"/>
    </source>
</evidence>
<evidence type="ECO:0000256" key="1">
    <source>
        <dbReference type="ARBA" id="ARBA00001968"/>
    </source>
</evidence>
<evidence type="ECO:0000256" key="9">
    <source>
        <dbReference type="ARBA" id="ARBA00022839"/>
    </source>
</evidence>
<dbReference type="InterPro" id="IPR000160">
    <property type="entry name" value="GGDEF_dom"/>
</dbReference>
<protein>
    <recommendedName>
        <fullName evidence="3">CRISPR system single-strand-specific deoxyribonuclease Cas10/Csm1 (subtype III-A)</fullName>
    </recommendedName>
    <alternativeName>
        <fullName evidence="12">Cyclic oligoadenylate synthase</fullName>
    </alternativeName>
</protein>
<dbReference type="PANTHER" id="PTHR36528">
    <property type="entry name" value="CRISPR SYSTEM SINGLE-STRAND-SPECIFIC DEOXYRIBONUCLEASE CAS10/CSM1 (SUBTYPE III-A)"/>
    <property type="match status" value="1"/>
</dbReference>
<dbReference type="Proteomes" id="UP000197025">
    <property type="component" value="Unassembled WGS sequence"/>
</dbReference>
<keyword evidence="7" id="KW-0255">Endonuclease</keyword>
<keyword evidence="9" id="KW-0269">Exonuclease</keyword>
<dbReference type="OrthoDB" id="9768769at2"/>
<keyword evidence="4" id="KW-0808">Transferase</keyword>
<evidence type="ECO:0000256" key="7">
    <source>
        <dbReference type="ARBA" id="ARBA00022759"/>
    </source>
</evidence>
<dbReference type="NCBIfam" id="TIGR02578">
    <property type="entry name" value="cas_TM1811_Csm1"/>
    <property type="match status" value="1"/>
</dbReference>
<dbReference type="InterPro" id="IPR043128">
    <property type="entry name" value="Rev_trsase/Diguanyl_cyclase"/>
</dbReference>
<keyword evidence="10" id="KW-0067">ATP-binding</keyword>
<name>A0A212R0G4_9CHLR</name>
<organism evidence="15 16">
    <name type="scientific">Thermoflexus hugenholtzii JAD2</name>
    <dbReference type="NCBI Taxonomy" id="877466"/>
    <lineage>
        <taxon>Bacteria</taxon>
        <taxon>Bacillati</taxon>
        <taxon>Chloroflexota</taxon>
        <taxon>Thermoflexia</taxon>
        <taxon>Thermoflexales</taxon>
        <taxon>Thermoflexaceae</taxon>
        <taxon>Thermoflexus</taxon>
    </lineage>
</organism>
<dbReference type="Gene3D" id="3.30.70.270">
    <property type="match status" value="1"/>
</dbReference>
<dbReference type="InParanoid" id="A0A212R0G4"/>
<proteinExistence type="inferred from homology"/>
<dbReference type="InterPro" id="IPR006674">
    <property type="entry name" value="HD_domain"/>
</dbReference>
<dbReference type="GO" id="GO:0004527">
    <property type="term" value="F:exonuclease activity"/>
    <property type="evidence" value="ECO:0007669"/>
    <property type="project" value="UniProtKB-KW"/>
</dbReference>
<evidence type="ECO:0000259" key="14">
    <source>
        <dbReference type="PROSITE" id="PS50887"/>
    </source>
</evidence>